<keyword evidence="3" id="KW-1185">Reference proteome</keyword>
<evidence type="ECO:0000313" key="2">
    <source>
        <dbReference type="EMBL" id="KAF0978660.1"/>
    </source>
</evidence>
<proteinExistence type="predicted"/>
<dbReference type="Proteomes" id="UP000444721">
    <property type="component" value="Unassembled WGS sequence"/>
</dbReference>
<gene>
    <name evidence="2" type="ORF">FDP41_002480</name>
</gene>
<feature type="region of interest" description="Disordered" evidence="1">
    <location>
        <begin position="111"/>
        <end position="165"/>
    </location>
</feature>
<dbReference type="OrthoDB" id="10507823at2759"/>
<name>A0A6A5BYL2_NAEFO</name>
<dbReference type="VEuPathDB" id="AmoebaDB:FDP41_002480"/>
<dbReference type="VEuPathDB" id="AmoebaDB:NF0006220"/>
<sequence>MIKRALCVLPTNRFANNSSSFSSFINKSNNRFFSRCLLSRKDDEEDNTKTPNLSYSEQITKHIVERYKNILENQEDKSRFDKIREELESEENQTSIQNIIRNVRLNLVEEPSEEIKKAQEDKMDERRRQQFEERKRAEIERRKTQEKKRKSQSTKLSTKLLNEVE</sequence>
<dbReference type="VEuPathDB" id="AmoebaDB:NfTy_041360"/>
<dbReference type="AlphaFoldDB" id="A0A6A5BYL2"/>
<dbReference type="OMA" id="MIKRALC"/>
<dbReference type="RefSeq" id="XP_044563373.1">
    <property type="nucleotide sequence ID" value="XM_044705679.1"/>
</dbReference>
<evidence type="ECO:0000256" key="1">
    <source>
        <dbReference type="SAM" id="MobiDB-lite"/>
    </source>
</evidence>
<organism evidence="2 3">
    <name type="scientific">Naegleria fowleri</name>
    <name type="common">Brain eating amoeba</name>
    <dbReference type="NCBI Taxonomy" id="5763"/>
    <lineage>
        <taxon>Eukaryota</taxon>
        <taxon>Discoba</taxon>
        <taxon>Heterolobosea</taxon>
        <taxon>Tetramitia</taxon>
        <taxon>Eutetramitia</taxon>
        <taxon>Vahlkampfiidae</taxon>
        <taxon>Naegleria</taxon>
    </lineage>
</organism>
<dbReference type="GeneID" id="68109698"/>
<comment type="caution">
    <text evidence="2">The sequence shown here is derived from an EMBL/GenBank/DDBJ whole genome shotgun (WGS) entry which is preliminary data.</text>
</comment>
<evidence type="ECO:0000313" key="3">
    <source>
        <dbReference type="Proteomes" id="UP000444721"/>
    </source>
</evidence>
<protein>
    <submittedName>
        <fullName evidence="2">Uncharacterized protein</fullName>
    </submittedName>
</protein>
<feature type="compositionally biased region" description="Basic and acidic residues" evidence="1">
    <location>
        <begin position="113"/>
        <end position="143"/>
    </location>
</feature>
<feature type="compositionally biased region" description="Polar residues" evidence="1">
    <location>
        <begin position="153"/>
        <end position="165"/>
    </location>
</feature>
<accession>A0A6A5BYL2</accession>
<reference evidence="2 3" key="1">
    <citation type="journal article" date="2019" name="Sci. Rep.">
        <title>Nanopore sequencing improves the draft genome of the human pathogenic amoeba Naegleria fowleri.</title>
        <authorList>
            <person name="Liechti N."/>
            <person name="Schurch N."/>
            <person name="Bruggmann R."/>
            <person name="Wittwer M."/>
        </authorList>
    </citation>
    <scope>NUCLEOTIDE SEQUENCE [LARGE SCALE GENOMIC DNA]</scope>
    <source>
        <strain evidence="2 3">ATCC 30894</strain>
    </source>
</reference>
<dbReference type="EMBL" id="VFQX01000029">
    <property type="protein sequence ID" value="KAF0978660.1"/>
    <property type="molecule type" value="Genomic_DNA"/>
</dbReference>